<evidence type="ECO:0000256" key="9">
    <source>
        <dbReference type="RuleBase" id="RU000488"/>
    </source>
</evidence>
<feature type="repeat" description="Solcar" evidence="8">
    <location>
        <begin position="1"/>
        <end position="81"/>
    </location>
</feature>
<dbReference type="EMBL" id="EAAA01001279">
    <property type="status" value="NOT_ANNOTATED_CDS"/>
    <property type="molecule type" value="Genomic_DNA"/>
</dbReference>
<dbReference type="PANTHER" id="PTHR45678">
    <property type="entry name" value="MITOCHONDRIAL 2-OXODICARBOXYLATE CARRIER 1-RELATED"/>
    <property type="match status" value="1"/>
</dbReference>
<keyword evidence="7 8" id="KW-0472">Membrane</keyword>
<feature type="repeat" description="Solcar" evidence="8">
    <location>
        <begin position="88"/>
        <end position="176"/>
    </location>
</feature>
<dbReference type="AlphaFoldDB" id="F6TXM9"/>
<dbReference type="GO" id="GO:0015810">
    <property type="term" value="P:aspartate transmembrane transport"/>
    <property type="evidence" value="ECO:0000318"/>
    <property type="project" value="GO_Central"/>
</dbReference>
<evidence type="ECO:0000256" key="7">
    <source>
        <dbReference type="ARBA" id="ARBA00023136"/>
    </source>
</evidence>
<comment type="subcellular location">
    <subcellularLocation>
        <location evidence="1">Mitochondrion inner membrane</location>
        <topology evidence="1">Multi-pass membrane protein</topology>
    </subcellularLocation>
</comment>
<dbReference type="PANTHER" id="PTHR45678:SF5">
    <property type="entry name" value="AT03939P-RELATED"/>
    <property type="match status" value="1"/>
</dbReference>
<dbReference type="Gene3D" id="1.50.40.10">
    <property type="entry name" value="Mitochondrial carrier domain"/>
    <property type="match status" value="1"/>
</dbReference>
<keyword evidence="9" id="KW-0813">Transport</keyword>
<keyword evidence="6" id="KW-0496">Mitochondrion</keyword>
<evidence type="ECO:0000313" key="11">
    <source>
        <dbReference type="Proteomes" id="UP000008144"/>
    </source>
</evidence>
<organism evidence="10 11">
    <name type="scientific">Ciona intestinalis</name>
    <name type="common">Transparent sea squirt</name>
    <name type="synonym">Ascidia intestinalis</name>
    <dbReference type="NCBI Taxonomy" id="7719"/>
    <lineage>
        <taxon>Eukaryota</taxon>
        <taxon>Metazoa</taxon>
        <taxon>Chordata</taxon>
        <taxon>Tunicata</taxon>
        <taxon>Ascidiacea</taxon>
        <taxon>Phlebobranchia</taxon>
        <taxon>Cionidae</taxon>
        <taxon>Ciona</taxon>
    </lineage>
</organism>
<evidence type="ECO:0000256" key="2">
    <source>
        <dbReference type="ARBA" id="ARBA00006375"/>
    </source>
</evidence>
<dbReference type="OMA" id="CTRRIMR"/>
<evidence type="ECO:0008006" key="12">
    <source>
        <dbReference type="Google" id="ProtNLM"/>
    </source>
</evidence>
<dbReference type="FunCoup" id="F6TXM9">
    <property type="interactions" value="3"/>
</dbReference>
<proteinExistence type="inferred from homology"/>
<sequence>MFWRFIKLALLLIILQKVFNILNYQFHFLHWFNFIFRWHCIIEVQRKEGLRGLYRGSLPNLICIMPEKAIKLGMNDYVRGFYHDGSSIKLRHEILAGAVAGLCQSVITIPMEMFKISGQDATRVNSGAVVSYRNTLQIVRQTRGLSGIYSGGLATWLRDIPFSMIYFPLYSYLTKVLWQKDSQKAPFWVNLVSAMTAAGFAAVAVNPFDVIKTRLQSIHHSRKYTGIVDCGRSIYKEEGFKSFFRGSAPRCMAIAPLFGIAQSVYRLGVCQGILGIPHNPHV</sequence>
<reference evidence="10" key="3">
    <citation type="submission" date="2025-08" db="UniProtKB">
        <authorList>
            <consortium name="Ensembl"/>
        </authorList>
    </citation>
    <scope>IDENTIFICATION</scope>
</reference>
<evidence type="ECO:0000256" key="4">
    <source>
        <dbReference type="ARBA" id="ARBA00022792"/>
    </source>
</evidence>
<evidence type="ECO:0000256" key="3">
    <source>
        <dbReference type="ARBA" id="ARBA00022692"/>
    </source>
</evidence>
<dbReference type="Ensembl" id="ENSCINT00000008005.3">
    <property type="protein sequence ID" value="ENSCINP00000008005.3"/>
    <property type="gene ID" value="ENSCING00000014438.2"/>
</dbReference>
<dbReference type="InterPro" id="IPR018108">
    <property type="entry name" value="MCP_transmembrane"/>
</dbReference>
<dbReference type="SUPFAM" id="SSF103506">
    <property type="entry name" value="Mitochondrial carrier"/>
    <property type="match status" value="1"/>
</dbReference>
<dbReference type="InParanoid" id="F6TXM9"/>
<dbReference type="GO" id="GO:0015183">
    <property type="term" value="F:L-aspartate transmembrane transporter activity"/>
    <property type="evidence" value="ECO:0000318"/>
    <property type="project" value="GO_Central"/>
</dbReference>
<keyword evidence="4" id="KW-0999">Mitochondrion inner membrane</keyword>
<accession>F6TXM9</accession>
<feature type="repeat" description="Solcar" evidence="8">
    <location>
        <begin position="185"/>
        <end position="271"/>
    </location>
</feature>
<name>F6TXM9_CIOIN</name>
<evidence type="ECO:0000256" key="6">
    <source>
        <dbReference type="ARBA" id="ARBA00023128"/>
    </source>
</evidence>
<evidence type="ECO:0000256" key="5">
    <source>
        <dbReference type="ARBA" id="ARBA00022989"/>
    </source>
</evidence>
<evidence type="ECO:0000256" key="8">
    <source>
        <dbReference type="PROSITE-ProRule" id="PRU00282"/>
    </source>
</evidence>
<dbReference type="GO" id="GO:0043490">
    <property type="term" value="P:malate-aspartate shuttle"/>
    <property type="evidence" value="ECO:0000318"/>
    <property type="project" value="GO_Central"/>
</dbReference>
<dbReference type="GO" id="GO:0015813">
    <property type="term" value="P:L-glutamate transmembrane transport"/>
    <property type="evidence" value="ECO:0000318"/>
    <property type="project" value="GO_Central"/>
</dbReference>
<reference evidence="10" key="2">
    <citation type="journal article" date="2008" name="Genome Biol.">
        <title>Improved genome assembly and evidence-based global gene model set for the chordate Ciona intestinalis: new insight into intron and operon populations.</title>
        <authorList>
            <person name="Satou Y."/>
            <person name="Mineta K."/>
            <person name="Ogasawara M."/>
            <person name="Sasakura Y."/>
            <person name="Shoguchi E."/>
            <person name="Ueno K."/>
            <person name="Yamada L."/>
            <person name="Matsumoto J."/>
            <person name="Wasserscheid J."/>
            <person name="Dewar K."/>
            <person name="Wiley G.B."/>
            <person name="Macmil S.L."/>
            <person name="Roe B.A."/>
            <person name="Zeller R.W."/>
            <person name="Hastings K.E."/>
            <person name="Lemaire P."/>
            <person name="Lindquist E."/>
            <person name="Endo T."/>
            <person name="Hotta K."/>
            <person name="Inaba K."/>
        </authorList>
    </citation>
    <scope>NUCLEOTIDE SEQUENCE [LARGE SCALE GENOMIC DNA]</scope>
    <source>
        <strain evidence="10">wild type</strain>
    </source>
</reference>
<comment type="similarity">
    <text evidence="2 9">Belongs to the mitochondrial carrier (TC 2.A.29) family.</text>
</comment>
<evidence type="ECO:0000313" key="10">
    <source>
        <dbReference type="Ensembl" id="ENSCINP00000008005.3"/>
    </source>
</evidence>
<dbReference type="GO" id="GO:0005313">
    <property type="term" value="F:L-glutamate transmembrane transporter activity"/>
    <property type="evidence" value="ECO:0000318"/>
    <property type="project" value="GO_Central"/>
</dbReference>
<dbReference type="STRING" id="7719.ENSCINP00000008005"/>
<dbReference type="GO" id="GO:0005743">
    <property type="term" value="C:mitochondrial inner membrane"/>
    <property type="evidence" value="ECO:0007669"/>
    <property type="project" value="UniProtKB-SubCell"/>
</dbReference>
<dbReference type="Proteomes" id="UP000008144">
    <property type="component" value="Chromosome 14"/>
</dbReference>
<dbReference type="GeneTree" id="ENSGT00940000168231"/>
<dbReference type="InterPro" id="IPR051028">
    <property type="entry name" value="Mito_Solute_Carrier"/>
</dbReference>
<evidence type="ECO:0000256" key="1">
    <source>
        <dbReference type="ARBA" id="ARBA00004448"/>
    </source>
</evidence>
<dbReference type="PROSITE" id="PS50920">
    <property type="entry name" value="SOLCAR"/>
    <property type="match status" value="3"/>
</dbReference>
<dbReference type="Pfam" id="PF00153">
    <property type="entry name" value="Mito_carr"/>
    <property type="match status" value="3"/>
</dbReference>
<reference evidence="11" key="1">
    <citation type="journal article" date="2002" name="Science">
        <title>The draft genome of Ciona intestinalis: insights into chordate and vertebrate origins.</title>
        <authorList>
            <person name="Dehal P."/>
            <person name="Satou Y."/>
            <person name="Campbell R.K."/>
            <person name="Chapman J."/>
            <person name="Degnan B."/>
            <person name="De Tomaso A."/>
            <person name="Davidson B."/>
            <person name="Di Gregorio A."/>
            <person name="Gelpke M."/>
            <person name="Goodstein D.M."/>
            <person name="Harafuji N."/>
            <person name="Hastings K.E."/>
            <person name="Ho I."/>
            <person name="Hotta K."/>
            <person name="Huang W."/>
            <person name="Kawashima T."/>
            <person name="Lemaire P."/>
            <person name="Martinez D."/>
            <person name="Meinertzhagen I.A."/>
            <person name="Necula S."/>
            <person name="Nonaka M."/>
            <person name="Putnam N."/>
            <person name="Rash S."/>
            <person name="Saiga H."/>
            <person name="Satake M."/>
            <person name="Terry A."/>
            <person name="Yamada L."/>
            <person name="Wang H.G."/>
            <person name="Awazu S."/>
            <person name="Azumi K."/>
            <person name="Boore J."/>
            <person name="Branno M."/>
            <person name="Chin-Bow S."/>
            <person name="DeSantis R."/>
            <person name="Doyle S."/>
            <person name="Francino P."/>
            <person name="Keys D.N."/>
            <person name="Haga S."/>
            <person name="Hayashi H."/>
            <person name="Hino K."/>
            <person name="Imai K.S."/>
            <person name="Inaba K."/>
            <person name="Kano S."/>
            <person name="Kobayashi K."/>
            <person name="Kobayashi M."/>
            <person name="Lee B.I."/>
            <person name="Makabe K.W."/>
            <person name="Manohar C."/>
            <person name="Matassi G."/>
            <person name="Medina M."/>
            <person name="Mochizuki Y."/>
            <person name="Mount S."/>
            <person name="Morishita T."/>
            <person name="Miura S."/>
            <person name="Nakayama A."/>
            <person name="Nishizaka S."/>
            <person name="Nomoto H."/>
            <person name="Ohta F."/>
            <person name="Oishi K."/>
            <person name="Rigoutsos I."/>
            <person name="Sano M."/>
            <person name="Sasaki A."/>
            <person name="Sasakura Y."/>
            <person name="Shoguchi E."/>
            <person name="Shin-i T."/>
            <person name="Spagnuolo A."/>
            <person name="Stainier D."/>
            <person name="Suzuki M.M."/>
            <person name="Tassy O."/>
            <person name="Takatori N."/>
            <person name="Tokuoka M."/>
            <person name="Yagi K."/>
            <person name="Yoshizaki F."/>
            <person name="Wada S."/>
            <person name="Zhang C."/>
            <person name="Hyatt P.D."/>
            <person name="Larimer F."/>
            <person name="Detter C."/>
            <person name="Doggett N."/>
            <person name="Glavina T."/>
            <person name="Hawkins T."/>
            <person name="Richardson P."/>
            <person name="Lucas S."/>
            <person name="Kohara Y."/>
            <person name="Levine M."/>
            <person name="Satoh N."/>
            <person name="Rokhsar D.S."/>
        </authorList>
    </citation>
    <scope>NUCLEOTIDE SEQUENCE [LARGE SCALE GENOMIC DNA]</scope>
</reference>
<dbReference type="HOGENOM" id="CLU_015166_3_4_1"/>
<keyword evidence="5" id="KW-1133">Transmembrane helix</keyword>
<keyword evidence="3 8" id="KW-0812">Transmembrane</keyword>
<dbReference type="InterPro" id="IPR023395">
    <property type="entry name" value="MCP_dom_sf"/>
</dbReference>
<protein>
    <recommendedName>
        <fullName evidence="12">Mitochondrial carrier protein</fullName>
    </recommendedName>
</protein>
<reference evidence="10" key="4">
    <citation type="submission" date="2025-09" db="UniProtKB">
        <authorList>
            <consortium name="Ensembl"/>
        </authorList>
    </citation>
    <scope>IDENTIFICATION</scope>
</reference>
<keyword evidence="11" id="KW-1185">Reference proteome</keyword>